<dbReference type="RefSeq" id="WP_181018976.1">
    <property type="nucleotide sequence ID" value="NZ_CP133762.1"/>
</dbReference>
<protein>
    <submittedName>
        <fullName evidence="2">Uncharacterized protein</fullName>
    </submittedName>
</protein>
<dbReference type="Proteomes" id="UP001250858">
    <property type="component" value="Chromosome"/>
</dbReference>
<dbReference type="EMBL" id="CP133762">
    <property type="protein sequence ID" value="WMX43893.1"/>
    <property type="molecule type" value="Genomic_DNA"/>
</dbReference>
<keyword evidence="3" id="KW-1185">Reference proteome</keyword>
<feature type="region of interest" description="Disordered" evidence="1">
    <location>
        <begin position="21"/>
        <end position="49"/>
    </location>
</feature>
<organism evidence="2 3">
    <name type="scientific">Streptomyces roseicoloratus</name>
    <dbReference type="NCBI Taxonomy" id="2508722"/>
    <lineage>
        <taxon>Bacteria</taxon>
        <taxon>Bacillati</taxon>
        <taxon>Actinomycetota</taxon>
        <taxon>Actinomycetes</taxon>
        <taxon>Kitasatosporales</taxon>
        <taxon>Streptomycetaceae</taxon>
        <taxon>Streptomyces</taxon>
    </lineage>
</organism>
<evidence type="ECO:0000256" key="1">
    <source>
        <dbReference type="SAM" id="MobiDB-lite"/>
    </source>
</evidence>
<name>A0ABY9RNW5_9ACTN</name>
<evidence type="ECO:0000313" key="2">
    <source>
        <dbReference type="EMBL" id="WMX43893.1"/>
    </source>
</evidence>
<sequence length="92" mass="9792">MMETADTAAVRVERAPAAEFGAEERELRVSPRAPPRCSTPGADGSNRSRRHAWAVCRAQNLTVYPVAGSTAVYALMAAFLDALTDTANGDEP</sequence>
<proteinExistence type="predicted"/>
<evidence type="ECO:0000313" key="3">
    <source>
        <dbReference type="Proteomes" id="UP001250858"/>
    </source>
</evidence>
<accession>A0ABY9RNW5</accession>
<reference evidence="2 3" key="1">
    <citation type="submission" date="2023-09" db="EMBL/GenBank/DDBJ databases">
        <title>Complete genome of Streptomyces roseicoloratus T14.</title>
        <authorList>
            <person name="Bashizi T."/>
            <person name="Kim M.-J."/>
            <person name="Lee G."/>
            <person name="Tagele S.B."/>
            <person name="Shin J.-H."/>
        </authorList>
    </citation>
    <scope>NUCLEOTIDE SEQUENCE [LARGE SCALE GENOMIC DNA]</scope>
    <source>
        <strain evidence="2 3">T14</strain>
    </source>
</reference>
<gene>
    <name evidence="2" type="ORF">RGF97_02070</name>
</gene>